<feature type="domain" description="ABC transporter" evidence="9">
    <location>
        <begin position="282"/>
        <end position="514"/>
    </location>
</feature>
<feature type="domain" description="ABC transporter" evidence="9">
    <location>
        <begin position="14"/>
        <end position="254"/>
    </location>
</feature>
<evidence type="ECO:0000256" key="7">
    <source>
        <dbReference type="ARBA" id="ARBA00022967"/>
    </source>
</evidence>
<evidence type="ECO:0000256" key="5">
    <source>
        <dbReference type="ARBA" id="ARBA00022741"/>
    </source>
</evidence>
<sequence>MNKKQLNQESKPLLHVEHFSFAYESLKNPLLHNLSFTLHENEITLLMGASGSGKSTISLCLNGLYPEAVEGFARGDIYFQGKHIQDFPKGKLNQEIGIVFQDPESQFCMITVEDELAFTLENLNVPASEMAKRISEVLQAVDMESCKKEKIHELSGGQKQKIALAAVLLLEPELLILDEPTANLDPVSSIEFIHLIQQLQKERKMSIFIIEHQADDWLDITNRIIVLGRNGDIIADHHPEIAFTEKRQVLEKEGIFLPKAYDRSLDFDGPSPSPVAKDKVCLSIRDLSFRRKKQPILQGIDLDIHQGEFLAIVGENGAGKSTLLQLIAGLIKKDSGDIDLFGKPISKWKESELRKRLGYVFQNPEHQFITDTVYDELTFGLKLNGFTQSEMDKNANRLMRQFHLENHTFSNPFSLSGGQKRRLSVATMLDETPDILLFDEPTFGQDANTTAELMDMIFDLKTNGTSIVFVTHDMDLVDTYCESVYVLHDGKIAFSGEPRGLWDQDELLEKARLRLPYRIRKHTKAGEYYDLIH</sequence>
<evidence type="ECO:0000256" key="4">
    <source>
        <dbReference type="ARBA" id="ARBA00022475"/>
    </source>
</evidence>
<dbReference type="InterPro" id="IPR017871">
    <property type="entry name" value="ABC_transporter-like_CS"/>
</dbReference>
<comment type="similarity">
    <text evidence="2">Belongs to the ABC transporter superfamily.</text>
</comment>
<dbReference type="SUPFAM" id="SSF52540">
    <property type="entry name" value="P-loop containing nucleoside triphosphate hydrolases"/>
    <property type="match status" value="2"/>
</dbReference>
<evidence type="ECO:0000259" key="9">
    <source>
        <dbReference type="PROSITE" id="PS50893"/>
    </source>
</evidence>
<dbReference type="GO" id="GO:0005524">
    <property type="term" value="F:ATP binding"/>
    <property type="evidence" value="ECO:0007669"/>
    <property type="project" value="UniProtKB-KW"/>
</dbReference>
<accession>A0A6N8FQE4</accession>
<name>A0A6N8FQE4_9BACI</name>
<keyword evidence="5" id="KW-0547">Nucleotide-binding</keyword>
<dbReference type="PROSITE" id="PS50893">
    <property type="entry name" value="ABC_TRANSPORTER_2"/>
    <property type="match status" value="2"/>
</dbReference>
<keyword evidence="4" id="KW-1003">Cell membrane</keyword>
<dbReference type="NCBIfam" id="NF010167">
    <property type="entry name" value="PRK13648.1"/>
    <property type="match status" value="2"/>
</dbReference>
<dbReference type="PANTHER" id="PTHR43553:SF19">
    <property type="entry name" value="HMP_THIAMINE IMPORT ATP-BINDING PROTEIN YKOD-RELATED"/>
    <property type="match status" value="1"/>
</dbReference>
<dbReference type="GO" id="GO:0016887">
    <property type="term" value="F:ATP hydrolysis activity"/>
    <property type="evidence" value="ECO:0007669"/>
    <property type="project" value="InterPro"/>
</dbReference>
<evidence type="ECO:0000256" key="6">
    <source>
        <dbReference type="ARBA" id="ARBA00022840"/>
    </source>
</evidence>
<dbReference type="RefSeq" id="WP_343042449.1">
    <property type="nucleotide sequence ID" value="NZ_WOCA01000023.1"/>
</dbReference>
<evidence type="ECO:0000256" key="3">
    <source>
        <dbReference type="ARBA" id="ARBA00022448"/>
    </source>
</evidence>
<dbReference type="GO" id="GO:0043190">
    <property type="term" value="C:ATP-binding cassette (ABC) transporter complex"/>
    <property type="evidence" value="ECO:0007669"/>
    <property type="project" value="TreeGrafter"/>
</dbReference>
<dbReference type="GO" id="GO:0015087">
    <property type="term" value="F:cobalt ion transmembrane transporter activity"/>
    <property type="evidence" value="ECO:0007669"/>
    <property type="project" value="UniProtKB-ARBA"/>
</dbReference>
<evidence type="ECO:0000256" key="8">
    <source>
        <dbReference type="ARBA" id="ARBA00023136"/>
    </source>
</evidence>
<dbReference type="GO" id="GO:0042626">
    <property type="term" value="F:ATPase-coupled transmembrane transporter activity"/>
    <property type="evidence" value="ECO:0007669"/>
    <property type="project" value="TreeGrafter"/>
</dbReference>
<keyword evidence="8" id="KW-0472">Membrane</keyword>
<dbReference type="SMART" id="SM00382">
    <property type="entry name" value="AAA"/>
    <property type="match status" value="2"/>
</dbReference>
<dbReference type="CDD" id="cd03225">
    <property type="entry name" value="ABC_cobalt_CbiO_domain1"/>
    <property type="match status" value="2"/>
</dbReference>
<evidence type="ECO:0000313" key="10">
    <source>
        <dbReference type="EMBL" id="MUK90547.1"/>
    </source>
</evidence>
<evidence type="ECO:0000313" key="11">
    <source>
        <dbReference type="Proteomes" id="UP000469125"/>
    </source>
</evidence>
<dbReference type="PANTHER" id="PTHR43553">
    <property type="entry name" value="HEAVY METAL TRANSPORTER"/>
    <property type="match status" value="1"/>
</dbReference>
<keyword evidence="7" id="KW-1278">Translocase</keyword>
<keyword evidence="6 10" id="KW-0067">ATP-binding</keyword>
<dbReference type="PROSITE" id="PS00211">
    <property type="entry name" value="ABC_TRANSPORTER_1"/>
    <property type="match status" value="2"/>
</dbReference>
<dbReference type="InterPro" id="IPR027417">
    <property type="entry name" value="P-loop_NTPase"/>
</dbReference>
<protein>
    <submittedName>
        <fullName evidence="10">ATP-binding cassette domain-containing protein</fullName>
    </submittedName>
</protein>
<comment type="caution">
    <text evidence="10">The sequence shown here is derived from an EMBL/GenBank/DDBJ whole genome shotgun (WGS) entry which is preliminary data.</text>
</comment>
<comment type="subcellular location">
    <subcellularLocation>
        <location evidence="1">Cell membrane</location>
        <topology evidence="1">Peripheral membrane protein</topology>
    </subcellularLocation>
</comment>
<dbReference type="InterPro" id="IPR003439">
    <property type="entry name" value="ABC_transporter-like_ATP-bd"/>
</dbReference>
<dbReference type="InterPro" id="IPR015856">
    <property type="entry name" value="ABC_transpr_CbiO/EcfA_su"/>
</dbReference>
<dbReference type="InterPro" id="IPR003593">
    <property type="entry name" value="AAA+_ATPase"/>
</dbReference>
<dbReference type="FunFam" id="3.40.50.300:FF:000224">
    <property type="entry name" value="Energy-coupling factor transporter ATP-binding protein EcfA"/>
    <property type="match status" value="1"/>
</dbReference>
<keyword evidence="11" id="KW-1185">Reference proteome</keyword>
<organism evidence="10 11">
    <name type="scientific">Ornithinibacillus caprae</name>
    <dbReference type="NCBI Taxonomy" id="2678566"/>
    <lineage>
        <taxon>Bacteria</taxon>
        <taxon>Bacillati</taxon>
        <taxon>Bacillota</taxon>
        <taxon>Bacilli</taxon>
        <taxon>Bacillales</taxon>
        <taxon>Bacillaceae</taxon>
        <taxon>Ornithinibacillus</taxon>
    </lineage>
</organism>
<evidence type="ECO:0000256" key="2">
    <source>
        <dbReference type="ARBA" id="ARBA00005417"/>
    </source>
</evidence>
<dbReference type="Pfam" id="PF00005">
    <property type="entry name" value="ABC_tran"/>
    <property type="match status" value="2"/>
</dbReference>
<dbReference type="InterPro" id="IPR050095">
    <property type="entry name" value="ECF_ABC_transporter_ATP-bd"/>
</dbReference>
<keyword evidence="3" id="KW-0813">Transport</keyword>
<dbReference type="AlphaFoldDB" id="A0A6N8FQE4"/>
<gene>
    <name evidence="10" type="ORF">GMD78_19505</name>
</gene>
<dbReference type="Proteomes" id="UP000469125">
    <property type="component" value="Unassembled WGS sequence"/>
</dbReference>
<evidence type="ECO:0000256" key="1">
    <source>
        <dbReference type="ARBA" id="ARBA00004202"/>
    </source>
</evidence>
<proteinExistence type="inferred from homology"/>
<dbReference type="EMBL" id="WOCA01000023">
    <property type="protein sequence ID" value="MUK90547.1"/>
    <property type="molecule type" value="Genomic_DNA"/>
</dbReference>
<reference evidence="10 11" key="1">
    <citation type="submission" date="2019-11" db="EMBL/GenBank/DDBJ databases">
        <authorList>
            <person name="Li X."/>
        </authorList>
    </citation>
    <scope>NUCLEOTIDE SEQUENCE [LARGE SCALE GENOMIC DNA]</scope>
    <source>
        <strain evidence="10 11">L9</strain>
    </source>
</reference>
<dbReference type="Gene3D" id="3.40.50.300">
    <property type="entry name" value="P-loop containing nucleotide triphosphate hydrolases"/>
    <property type="match status" value="2"/>
</dbReference>